<accession>X6M773</accession>
<keyword evidence="3" id="KW-1185">Reference proteome</keyword>
<keyword evidence="1" id="KW-0812">Transmembrane</keyword>
<comment type="caution">
    <text evidence="2">The sequence shown here is derived from an EMBL/GenBank/DDBJ whole genome shotgun (WGS) entry which is preliminary data.</text>
</comment>
<dbReference type="Proteomes" id="UP000023152">
    <property type="component" value="Unassembled WGS sequence"/>
</dbReference>
<protein>
    <submittedName>
        <fullName evidence="2">Uncharacterized protein</fullName>
    </submittedName>
</protein>
<name>X6M773_RETFI</name>
<evidence type="ECO:0000313" key="3">
    <source>
        <dbReference type="Proteomes" id="UP000023152"/>
    </source>
</evidence>
<evidence type="ECO:0000256" key="1">
    <source>
        <dbReference type="SAM" id="Phobius"/>
    </source>
</evidence>
<evidence type="ECO:0000313" key="2">
    <source>
        <dbReference type="EMBL" id="ETO09843.1"/>
    </source>
</evidence>
<sequence length="265" mass="31009">MYDNFCCSVETKSTTKLLVFIRNNERFSFFQFLTTSGDDGNFLYNVSFEILGKTNFFVETLIFGTIFWKTFFERANISVRLAHESLKKRKQFFLTILIPFNIYHNCAVVLKQQICFIVSRALENKHLCLGSDQHRKTTFQKKEIKIKCLLKTIFYYNDAQSCSVLLLPPCSFCHFSSSSIILLISFWSNFFISVAILVHPNCIKEDIPTKKKFFENKKNETCHRLLKRKKKYPCIARPYGASSFVPSHYPHSMITCTNMHSNKKK</sequence>
<dbReference type="AlphaFoldDB" id="X6M773"/>
<organism evidence="2 3">
    <name type="scientific">Reticulomyxa filosa</name>
    <dbReference type="NCBI Taxonomy" id="46433"/>
    <lineage>
        <taxon>Eukaryota</taxon>
        <taxon>Sar</taxon>
        <taxon>Rhizaria</taxon>
        <taxon>Retaria</taxon>
        <taxon>Foraminifera</taxon>
        <taxon>Monothalamids</taxon>
        <taxon>Reticulomyxidae</taxon>
        <taxon>Reticulomyxa</taxon>
    </lineage>
</organism>
<keyword evidence="1" id="KW-0472">Membrane</keyword>
<keyword evidence="1" id="KW-1133">Transmembrane helix</keyword>
<gene>
    <name evidence="2" type="ORF">RFI_27536</name>
</gene>
<feature type="transmembrane region" description="Helical" evidence="1">
    <location>
        <begin position="180"/>
        <end position="203"/>
    </location>
</feature>
<reference evidence="2 3" key="1">
    <citation type="journal article" date="2013" name="Curr. Biol.">
        <title>The Genome of the Foraminiferan Reticulomyxa filosa.</title>
        <authorList>
            <person name="Glockner G."/>
            <person name="Hulsmann N."/>
            <person name="Schleicher M."/>
            <person name="Noegel A.A."/>
            <person name="Eichinger L."/>
            <person name="Gallinger C."/>
            <person name="Pawlowski J."/>
            <person name="Sierra R."/>
            <person name="Euteneuer U."/>
            <person name="Pillet L."/>
            <person name="Moustafa A."/>
            <person name="Platzer M."/>
            <person name="Groth M."/>
            <person name="Szafranski K."/>
            <person name="Schliwa M."/>
        </authorList>
    </citation>
    <scope>NUCLEOTIDE SEQUENCE [LARGE SCALE GENOMIC DNA]</scope>
</reference>
<dbReference type="EMBL" id="ASPP01023870">
    <property type="protein sequence ID" value="ETO09843.1"/>
    <property type="molecule type" value="Genomic_DNA"/>
</dbReference>
<proteinExistence type="predicted"/>